<evidence type="ECO:0000313" key="2">
    <source>
        <dbReference type="EMBL" id="SVA64942.1"/>
    </source>
</evidence>
<reference evidence="2" key="1">
    <citation type="submission" date="2018-05" db="EMBL/GenBank/DDBJ databases">
        <authorList>
            <person name="Lanie J.A."/>
            <person name="Ng W.-L."/>
            <person name="Kazmierczak K.M."/>
            <person name="Andrzejewski T.M."/>
            <person name="Davidsen T.M."/>
            <person name="Wayne K.J."/>
            <person name="Tettelin H."/>
            <person name="Glass J.I."/>
            <person name="Rusch D."/>
            <person name="Podicherti R."/>
            <person name="Tsui H.-C.T."/>
            <person name="Winkler M.E."/>
        </authorList>
    </citation>
    <scope>NUCLEOTIDE SEQUENCE</scope>
</reference>
<name>A0A381XKB2_9ZZZZ</name>
<feature type="domain" description="Quinolinate phosphoribosyl transferase N-terminal" evidence="1">
    <location>
        <begin position="22"/>
        <end position="82"/>
    </location>
</feature>
<organism evidence="2">
    <name type="scientific">marine metagenome</name>
    <dbReference type="NCBI Taxonomy" id="408172"/>
    <lineage>
        <taxon>unclassified sequences</taxon>
        <taxon>metagenomes</taxon>
        <taxon>ecological metagenomes</taxon>
    </lineage>
</organism>
<dbReference type="InterPro" id="IPR022412">
    <property type="entry name" value="Quinolinate_PRibosylTrfase_N"/>
</dbReference>
<dbReference type="GO" id="GO:0034213">
    <property type="term" value="P:quinolinate catabolic process"/>
    <property type="evidence" value="ECO:0007669"/>
    <property type="project" value="TreeGrafter"/>
</dbReference>
<dbReference type="GO" id="GO:0005737">
    <property type="term" value="C:cytoplasm"/>
    <property type="evidence" value="ECO:0007669"/>
    <property type="project" value="TreeGrafter"/>
</dbReference>
<dbReference type="GO" id="GO:0009435">
    <property type="term" value="P:NAD+ biosynthetic process"/>
    <property type="evidence" value="ECO:0007669"/>
    <property type="project" value="TreeGrafter"/>
</dbReference>
<dbReference type="InterPro" id="IPR027277">
    <property type="entry name" value="NadC/ModD"/>
</dbReference>
<feature type="non-terminal residue" evidence="2">
    <location>
        <position position="84"/>
    </location>
</feature>
<proteinExistence type="predicted"/>
<gene>
    <name evidence="2" type="ORF">METZ01_LOCUS117796</name>
</gene>
<dbReference type="Gene3D" id="3.90.1170.20">
    <property type="entry name" value="Quinolinate phosphoribosyl transferase, N-terminal domain"/>
    <property type="match status" value="1"/>
</dbReference>
<sequence>MKKNEIIESVKIALQEDIGSGDVTADLVDAHTIAEATLTCRDNAVLCGIDWFNEVFHQIDDSIDIKWQASDGDNIKHNQVICIL</sequence>
<protein>
    <recommendedName>
        <fullName evidence="1">Quinolinate phosphoribosyl transferase N-terminal domain-containing protein</fullName>
    </recommendedName>
</protein>
<dbReference type="AlphaFoldDB" id="A0A381XKB2"/>
<evidence type="ECO:0000259" key="1">
    <source>
        <dbReference type="Pfam" id="PF02749"/>
    </source>
</evidence>
<dbReference type="PANTHER" id="PTHR32179">
    <property type="entry name" value="NICOTINATE-NUCLEOTIDE PYROPHOSPHORYLASE [CARBOXYLATING]"/>
    <property type="match status" value="1"/>
</dbReference>
<dbReference type="Pfam" id="PF02749">
    <property type="entry name" value="QRPTase_N"/>
    <property type="match status" value="1"/>
</dbReference>
<dbReference type="SUPFAM" id="SSF54675">
    <property type="entry name" value="Nicotinate/Quinolinate PRTase N-terminal domain-like"/>
    <property type="match status" value="1"/>
</dbReference>
<dbReference type="PANTHER" id="PTHR32179:SF3">
    <property type="entry name" value="NICOTINATE-NUCLEOTIDE PYROPHOSPHORYLASE [CARBOXYLATING]"/>
    <property type="match status" value="1"/>
</dbReference>
<dbReference type="EMBL" id="UINC01015419">
    <property type="protein sequence ID" value="SVA64942.1"/>
    <property type="molecule type" value="Genomic_DNA"/>
</dbReference>
<dbReference type="InterPro" id="IPR037128">
    <property type="entry name" value="Quinolinate_PRibosylTase_N_sf"/>
</dbReference>
<dbReference type="GO" id="GO:0004514">
    <property type="term" value="F:nicotinate-nucleotide diphosphorylase (carboxylating) activity"/>
    <property type="evidence" value="ECO:0007669"/>
    <property type="project" value="TreeGrafter"/>
</dbReference>
<accession>A0A381XKB2</accession>